<keyword evidence="2" id="KW-1185">Reference proteome</keyword>
<protein>
    <submittedName>
        <fullName evidence="1">Uncharacterized protein</fullName>
    </submittedName>
</protein>
<name>A0ACB9XJR9_CHAAC</name>
<organism evidence="1 2">
    <name type="scientific">Chaenocephalus aceratus</name>
    <name type="common">Blackfin icefish</name>
    <name type="synonym">Chaenichthys aceratus</name>
    <dbReference type="NCBI Taxonomy" id="36190"/>
    <lineage>
        <taxon>Eukaryota</taxon>
        <taxon>Metazoa</taxon>
        <taxon>Chordata</taxon>
        <taxon>Craniata</taxon>
        <taxon>Vertebrata</taxon>
        <taxon>Euteleostomi</taxon>
        <taxon>Actinopterygii</taxon>
        <taxon>Neopterygii</taxon>
        <taxon>Teleostei</taxon>
        <taxon>Neoteleostei</taxon>
        <taxon>Acanthomorphata</taxon>
        <taxon>Eupercaria</taxon>
        <taxon>Perciformes</taxon>
        <taxon>Notothenioidei</taxon>
        <taxon>Channichthyidae</taxon>
        <taxon>Chaenocephalus</taxon>
    </lineage>
</organism>
<dbReference type="Proteomes" id="UP001057452">
    <property type="component" value="Chromosome 5"/>
</dbReference>
<accession>A0ACB9XJR9</accession>
<evidence type="ECO:0000313" key="2">
    <source>
        <dbReference type="Proteomes" id="UP001057452"/>
    </source>
</evidence>
<evidence type="ECO:0000313" key="1">
    <source>
        <dbReference type="EMBL" id="KAI4826917.1"/>
    </source>
</evidence>
<reference evidence="1" key="1">
    <citation type="submission" date="2022-05" db="EMBL/GenBank/DDBJ databases">
        <title>Chromosome-level genome of Chaenocephalus aceratus.</title>
        <authorList>
            <person name="Park H."/>
        </authorList>
    </citation>
    <scope>NUCLEOTIDE SEQUENCE</scope>
    <source>
        <strain evidence="1">KU_202001</strain>
    </source>
</reference>
<dbReference type="EMBL" id="CM043789">
    <property type="protein sequence ID" value="KAI4826917.1"/>
    <property type="molecule type" value="Genomic_DNA"/>
</dbReference>
<gene>
    <name evidence="1" type="ORF">KUCAC02_030347</name>
</gene>
<proteinExistence type="predicted"/>
<comment type="caution">
    <text evidence="1">The sequence shown here is derived from an EMBL/GenBank/DDBJ whole genome shotgun (WGS) entry which is preliminary data.</text>
</comment>
<sequence>MLTLRFGQHLIKASAVFLQTELSFAMVNRKPVVPGQLHFEQAEMDIPSIRLTRVIPAVHAVSSGLSWARQHEGSGDSTLIHDWNQNAVTAAYRMSTHISCRYGIHRWREITAWSPLIEVSLHEREAAQHRVCFLCTPEGHTETTGLTVEYLW</sequence>